<comment type="catalytic activity">
    <reaction evidence="7 9">
        <text>RNA(n) + a ribonucleoside 5'-triphosphate = RNA(n+1) + diphosphate</text>
        <dbReference type="Rhea" id="RHEA:21248"/>
        <dbReference type="Rhea" id="RHEA-COMP:14527"/>
        <dbReference type="Rhea" id="RHEA-COMP:17342"/>
        <dbReference type="ChEBI" id="CHEBI:33019"/>
        <dbReference type="ChEBI" id="CHEBI:61557"/>
        <dbReference type="ChEBI" id="CHEBI:140395"/>
        <dbReference type="EC" id="2.7.7.48"/>
    </reaction>
</comment>
<evidence type="ECO:0000256" key="6">
    <source>
        <dbReference type="ARBA" id="ARBA00023158"/>
    </source>
</evidence>
<keyword evidence="5 8" id="KW-0694">RNA-binding</keyword>
<dbReference type="GO" id="GO:0031380">
    <property type="term" value="C:nuclear RNA-directed RNA polymerase complex"/>
    <property type="evidence" value="ECO:0007669"/>
    <property type="project" value="TreeGrafter"/>
</dbReference>
<dbReference type="Proteomes" id="UP001141806">
    <property type="component" value="Unassembled WGS sequence"/>
</dbReference>
<dbReference type="EMBL" id="JAMYWD010000012">
    <property type="protein sequence ID" value="KAJ4952784.1"/>
    <property type="molecule type" value="Genomic_DNA"/>
</dbReference>
<dbReference type="Pfam" id="PF24572">
    <property type="entry name" value="RBD_RDR6"/>
    <property type="match status" value="1"/>
</dbReference>
<name>A0A9Q0GSI5_9MAGN</name>
<dbReference type="Pfam" id="PF26252">
    <property type="entry name" value="RdRP_helical"/>
    <property type="match status" value="1"/>
</dbReference>
<dbReference type="PANTHER" id="PTHR23079:SF18">
    <property type="entry name" value="RNA-DEPENDENT RNA POLYMERASE 6"/>
    <property type="match status" value="1"/>
</dbReference>
<keyword evidence="3 9" id="KW-0808">Transferase</keyword>
<reference evidence="11" key="1">
    <citation type="journal article" date="2023" name="Plant J.">
        <title>The genome of the king protea, Protea cynaroides.</title>
        <authorList>
            <person name="Chang J."/>
            <person name="Duong T.A."/>
            <person name="Schoeman C."/>
            <person name="Ma X."/>
            <person name="Roodt D."/>
            <person name="Barker N."/>
            <person name="Li Z."/>
            <person name="Van de Peer Y."/>
            <person name="Mizrachi E."/>
        </authorList>
    </citation>
    <scope>NUCLEOTIDE SEQUENCE</scope>
    <source>
        <tissue evidence="11">Young leaves</tissue>
    </source>
</reference>
<evidence type="ECO:0000256" key="4">
    <source>
        <dbReference type="ARBA" id="ARBA00022695"/>
    </source>
</evidence>
<accession>A0A9Q0GSI5</accession>
<evidence type="ECO:0000259" key="10">
    <source>
        <dbReference type="PROSITE" id="PS50102"/>
    </source>
</evidence>
<keyword evidence="4 9" id="KW-0548">Nucleotidyltransferase</keyword>
<keyword evidence="12" id="KW-1185">Reference proteome</keyword>
<dbReference type="Pfam" id="PF26253">
    <property type="entry name" value="RdRP_head"/>
    <property type="match status" value="1"/>
</dbReference>
<dbReference type="EC" id="2.7.7.48" evidence="9"/>
<dbReference type="GO" id="GO:0030422">
    <property type="term" value="P:siRNA processing"/>
    <property type="evidence" value="ECO:0007669"/>
    <property type="project" value="TreeGrafter"/>
</dbReference>
<dbReference type="InterPro" id="IPR035979">
    <property type="entry name" value="RBD_domain_sf"/>
</dbReference>
<evidence type="ECO:0000256" key="3">
    <source>
        <dbReference type="ARBA" id="ARBA00022679"/>
    </source>
</evidence>
<proteinExistence type="inferred from homology"/>
<evidence type="ECO:0000313" key="11">
    <source>
        <dbReference type="EMBL" id="KAJ4952784.1"/>
    </source>
</evidence>
<evidence type="ECO:0000313" key="12">
    <source>
        <dbReference type="Proteomes" id="UP001141806"/>
    </source>
</evidence>
<dbReference type="InterPro" id="IPR007855">
    <property type="entry name" value="RDRP"/>
</dbReference>
<feature type="domain" description="RRM" evidence="10">
    <location>
        <begin position="13"/>
        <end position="115"/>
    </location>
</feature>
<evidence type="ECO:0000256" key="9">
    <source>
        <dbReference type="RuleBase" id="RU363098"/>
    </source>
</evidence>
<dbReference type="OrthoDB" id="6513042at2759"/>
<evidence type="ECO:0000256" key="2">
    <source>
        <dbReference type="ARBA" id="ARBA00022484"/>
    </source>
</evidence>
<keyword evidence="2 9" id="KW-0696">RNA-directed RNA polymerase</keyword>
<dbReference type="InterPro" id="IPR000504">
    <property type="entry name" value="RRM_dom"/>
</dbReference>
<keyword evidence="6 9" id="KW-0943">RNA-mediated gene silencing</keyword>
<gene>
    <name evidence="11" type="ORF">NE237_029616</name>
</gene>
<dbReference type="InterPro" id="IPR057596">
    <property type="entry name" value="RDRP_core"/>
</dbReference>
<dbReference type="GO" id="GO:0003723">
    <property type="term" value="F:RNA binding"/>
    <property type="evidence" value="ECO:0007669"/>
    <property type="project" value="UniProtKB-UniRule"/>
</dbReference>
<evidence type="ECO:0000256" key="1">
    <source>
        <dbReference type="ARBA" id="ARBA00005762"/>
    </source>
</evidence>
<dbReference type="InterPro" id="IPR057297">
    <property type="entry name" value="RDR6-like_2nd"/>
</dbReference>
<dbReference type="InterPro" id="IPR058752">
    <property type="entry name" value="RDRP_C_head"/>
</dbReference>
<dbReference type="GO" id="GO:0003968">
    <property type="term" value="F:RNA-directed RNA polymerase activity"/>
    <property type="evidence" value="ECO:0007669"/>
    <property type="project" value="UniProtKB-KW"/>
</dbReference>
<dbReference type="Pfam" id="PF24577">
    <property type="entry name" value="RDR6_2nd"/>
    <property type="match status" value="1"/>
</dbReference>
<dbReference type="AlphaFoldDB" id="A0A9Q0GSI5"/>
<comment type="function">
    <text evidence="9">Probably involved in the RNA silencing pathway and required for the generation of small interfering RNAs (siRNAs).</text>
</comment>
<evidence type="ECO:0000256" key="8">
    <source>
        <dbReference type="PROSITE-ProRule" id="PRU00176"/>
    </source>
</evidence>
<dbReference type="PROSITE" id="PS50102">
    <property type="entry name" value="RRM"/>
    <property type="match status" value="1"/>
</dbReference>
<dbReference type="Pfam" id="PF05183">
    <property type="entry name" value="RdRP"/>
    <property type="match status" value="1"/>
</dbReference>
<dbReference type="InterPro" id="IPR057298">
    <property type="entry name" value="RDR6-like_RBD"/>
</dbReference>
<comment type="similarity">
    <text evidence="1 9">Belongs to the RdRP family.</text>
</comment>
<evidence type="ECO:0000256" key="5">
    <source>
        <dbReference type="ARBA" id="ARBA00022884"/>
    </source>
</evidence>
<organism evidence="11 12">
    <name type="scientific">Protea cynaroides</name>
    <dbReference type="NCBI Taxonomy" id="273540"/>
    <lineage>
        <taxon>Eukaryota</taxon>
        <taxon>Viridiplantae</taxon>
        <taxon>Streptophyta</taxon>
        <taxon>Embryophyta</taxon>
        <taxon>Tracheophyta</taxon>
        <taxon>Spermatophyta</taxon>
        <taxon>Magnoliopsida</taxon>
        <taxon>Proteales</taxon>
        <taxon>Proteaceae</taxon>
        <taxon>Protea</taxon>
    </lineage>
</organism>
<sequence>MGSEGTQKDMVVTQVSFGGFDRYLSAKELTDFLENEIGLIWRCRLKASWTPPESHPNFEITNMEDIQITLEYEKVEPHAFVHFASPDSATAALNAAGRCHLILNNKPLRVNLGPESPFHLNKRRRTIKPFKFSDVRVEIGTLVSRDEFFVGWKGPTYGVDFLVDPFGEACKIRFAKDTAFSFKGKPKHAVIKCDFKVEFMVREITHIKQYADTSSLVILLQLISSPCVYYRTADDDIYDSVPFDMLDDEDPWIRTTDFTPSGVIGRCNSYRISISPRFGLKLRKAIDYLKERRIPYEHPRHSLRVHEEPDFGVPMSDPFFCIHFREGISFEIMFLVNAIMHKGVMNQHQLSSKFFDLLRMQTDEVNVTALKHICSYKHPVFDAYNRLKLVQAWLLKDLKLLKSSNGSDDNAEVRRLVITPTKAYCLPPEVELSNRVLRKYKEYADRFLRVTFMDEGFQPLNSFALSYYVAPIVRDITSNSFPQKTTVFKRVKTILTDGFNLCGRQYSFLAFSSNQLRDRSAWFFAEDKKINVDIIKNWMGKFTNTNVAKCAARMGQCFSSTYATVEVPLKQVNPDLLEIERNGYVFSDGIGMLTPNLAMEVAQKLQLTTNPPCAYQIRYAGCKGVVACWPGKEDGIHLSLRPSMNKFESKHTILEVVSWTRFQPGYLNRQIVTLLSALGVPDDVFSMMQDSMVYKLNQTLENTDVAFDVLMSSCAEQGNTAAMMLSAGFKPQTEPHLKGMLSCIRAAQLRDLLAKARIFVPSGRWLMGCLDEIAVLEQGQCFIQISTPSLENCFLKHGSRFSEIKRNLEVIKGIVAIAKNPCLHPGDIRILEAVDVPALHHLFDCLVFPQMGDRPHTNEASGSDLDGDLYFVSWDGNLIPPSKTSWLPMDYSPVEAKKLPRAVNQMDIIDFFTKTMITENLGVICNAHVVHADRSEYGALDEKCTQLAELAAIAVDFPKTGKVVPMPQALKPKIYPDFMGKSESQSYKSMKILGKLYRKIKDASEEEPASLELASATEDIPYDADLEIPGSADFLEDAWNHKFRYDGQLSALLGQYKVNTEEEVVTGHIWSMPKHNSKKQVDLKERLKLAYSALKKEFRQVFESMGPDPQKLTDDEKNTVFEQKASAWYQVTYHPRWVKEALQLRAPGDENLPKMLSFAWIPADYLVRIKIRRHGMKNDDTSKPVNALAKYLLERM</sequence>
<evidence type="ECO:0000256" key="7">
    <source>
        <dbReference type="ARBA" id="ARBA00048744"/>
    </source>
</evidence>
<dbReference type="PANTHER" id="PTHR23079">
    <property type="entry name" value="RNA-DEPENDENT RNA POLYMERASE"/>
    <property type="match status" value="1"/>
</dbReference>
<dbReference type="SUPFAM" id="SSF54928">
    <property type="entry name" value="RNA-binding domain, RBD"/>
    <property type="match status" value="1"/>
</dbReference>
<comment type="caution">
    <text evidence="11">The sequence shown here is derived from an EMBL/GenBank/DDBJ whole genome shotgun (WGS) entry which is preliminary data.</text>
</comment>
<protein>
    <recommendedName>
        <fullName evidence="9">RNA-dependent RNA polymerase</fullName>
        <ecNumber evidence="9">2.7.7.48</ecNumber>
    </recommendedName>
</protein>
<dbReference type="InterPro" id="IPR058751">
    <property type="entry name" value="RDRP_helical"/>
</dbReference>